<evidence type="ECO:0000313" key="10">
    <source>
        <dbReference type="EMBL" id="MCA9385579.1"/>
    </source>
</evidence>
<name>A0A955L7T4_9BACT</name>
<dbReference type="GO" id="GO:0009306">
    <property type="term" value="P:protein secretion"/>
    <property type="evidence" value="ECO:0007669"/>
    <property type="project" value="UniProtKB-UniRule"/>
</dbReference>
<comment type="caution">
    <text evidence="10">The sequence shown here is derived from an EMBL/GenBank/DDBJ whole genome shotgun (WGS) entry which is preliminary data.</text>
</comment>
<evidence type="ECO:0000256" key="6">
    <source>
        <dbReference type="ARBA" id="ARBA00022989"/>
    </source>
</evidence>
<gene>
    <name evidence="10" type="primary">secG</name>
    <name evidence="10" type="ORF">KC717_02940</name>
</gene>
<keyword evidence="3 9" id="KW-0813">Transport</keyword>
<keyword evidence="5 9" id="KW-0653">Protein transport</keyword>
<reference evidence="10" key="2">
    <citation type="journal article" date="2021" name="Microbiome">
        <title>Successional dynamics and alternative stable states in a saline activated sludge microbial community over 9 years.</title>
        <authorList>
            <person name="Wang Y."/>
            <person name="Ye J."/>
            <person name="Ju F."/>
            <person name="Liu L."/>
            <person name="Boyd J.A."/>
            <person name="Deng Y."/>
            <person name="Parks D.H."/>
            <person name="Jiang X."/>
            <person name="Yin X."/>
            <person name="Woodcroft B.J."/>
            <person name="Tyson G.W."/>
            <person name="Hugenholtz P."/>
            <person name="Polz M.F."/>
            <person name="Zhang T."/>
        </authorList>
    </citation>
    <scope>NUCLEOTIDE SEQUENCE</scope>
    <source>
        <strain evidence="10">HKST-UBA11</strain>
    </source>
</reference>
<evidence type="ECO:0000256" key="8">
    <source>
        <dbReference type="ARBA" id="ARBA00023136"/>
    </source>
</evidence>
<comment type="function">
    <text evidence="9">Involved in protein export. Participates in an early event of protein translocation.</text>
</comment>
<dbReference type="Pfam" id="PF03840">
    <property type="entry name" value="SecG"/>
    <property type="match status" value="1"/>
</dbReference>
<evidence type="ECO:0000256" key="9">
    <source>
        <dbReference type="RuleBase" id="RU365087"/>
    </source>
</evidence>
<keyword evidence="9" id="KW-1003">Cell membrane</keyword>
<dbReference type="GO" id="GO:0005886">
    <property type="term" value="C:plasma membrane"/>
    <property type="evidence" value="ECO:0007669"/>
    <property type="project" value="UniProtKB-SubCell"/>
</dbReference>
<evidence type="ECO:0000256" key="2">
    <source>
        <dbReference type="ARBA" id="ARBA00008445"/>
    </source>
</evidence>
<evidence type="ECO:0000256" key="4">
    <source>
        <dbReference type="ARBA" id="ARBA00022692"/>
    </source>
</evidence>
<comment type="subcellular location">
    <subcellularLocation>
        <location evidence="9">Cell membrane</location>
        <topology evidence="9">Multi-pass membrane protein</topology>
    </subcellularLocation>
    <subcellularLocation>
        <location evidence="1">Membrane</location>
        <topology evidence="1">Multi-pass membrane protein</topology>
    </subcellularLocation>
</comment>
<feature type="transmembrane region" description="Helical" evidence="9">
    <location>
        <begin position="12"/>
        <end position="30"/>
    </location>
</feature>
<proteinExistence type="inferred from homology"/>
<dbReference type="AlphaFoldDB" id="A0A955L7T4"/>
<reference evidence="10" key="1">
    <citation type="submission" date="2020-04" db="EMBL/GenBank/DDBJ databases">
        <authorList>
            <person name="Zhang T."/>
        </authorList>
    </citation>
    <scope>NUCLEOTIDE SEQUENCE</scope>
    <source>
        <strain evidence="10">HKST-UBA11</strain>
    </source>
</reference>
<dbReference type="NCBIfam" id="TIGR00810">
    <property type="entry name" value="secG"/>
    <property type="match status" value="1"/>
</dbReference>
<accession>A0A955L7T4</accession>
<dbReference type="InterPro" id="IPR004692">
    <property type="entry name" value="SecG"/>
</dbReference>
<evidence type="ECO:0000256" key="7">
    <source>
        <dbReference type="ARBA" id="ARBA00023010"/>
    </source>
</evidence>
<evidence type="ECO:0000256" key="3">
    <source>
        <dbReference type="ARBA" id="ARBA00022448"/>
    </source>
</evidence>
<keyword evidence="4 9" id="KW-0812">Transmembrane</keyword>
<evidence type="ECO:0000256" key="5">
    <source>
        <dbReference type="ARBA" id="ARBA00022927"/>
    </source>
</evidence>
<organism evidence="10 11">
    <name type="scientific">Candidatus Dojkabacteria bacterium</name>
    <dbReference type="NCBI Taxonomy" id="2099670"/>
    <lineage>
        <taxon>Bacteria</taxon>
        <taxon>Candidatus Dojkabacteria</taxon>
    </lineage>
</organism>
<keyword evidence="7 9" id="KW-0811">Translocation</keyword>
<dbReference type="EMBL" id="JAGQLH010000028">
    <property type="protein sequence ID" value="MCA9385579.1"/>
    <property type="molecule type" value="Genomic_DNA"/>
</dbReference>
<dbReference type="Proteomes" id="UP000754563">
    <property type="component" value="Unassembled WGS sequence"/>
</dbReference>
<protein>
    <recommendedName>
        <fullName evidence="9">Protein-export membrane protein SecG</fullName>
    </recommendedName>
</protein>
<keyword evidence="6 9" id="KW-1133">Transmembrane helix</keyword>
<evidence type="ECO:0000256" key="1">
    <source>
        <dbReference type="ARBA" id="ARBA00004141"/>
    </source>
</evidence>
<sequence length="82" mass="8814">MKNFEMGIVDILKILVVGISVLLIVVIVLQPKEGDAGTLFGGGFGDDVKRTKRGSELFLHNASIILSVFWIALSIAIMLLAS</sequence>
<comment type="similarity">
    <text evidence="2 9">Belongs to the SecG family.</text>
</comment>
<evidence type="ECO:0000313" key="11">
    <source>
        <dbReference type="Proteomes" id="UP000754563"/>
    </source>
</evidence>
<feature type="transmembrane region" description="Helical" evidence="9">
    <location>
        <begin position="58"/>
        <end position="81"/>
    </location>
</feature>
<dbReference type="GO" id="GO:0015450">
    <property type="term" value="F:protein-transporting ATPase activity"/>
    <property type="evidence" value="ECO:0007669"/>
    <property type="project" value="UniProtKB-UniRule"/>
</dbReference>
<keyword evidence="8 9" id="KW-0472">Membrane</keyword>